<proteinExistence type="inferred from homology"/>
<comment type="caution">
    <text evidence="3">The sequence shown here is derived from an EMBL/GenBank/DDBJ whole genome shotgun (WGS) entry which is preliminary data.</text>
</comment>
<gene>
    <name evidence="3" type="ORF">GEV33_006457</name>
</gene>
<keyword evidence="4" id="KW-1185">Reference proteome</keyword>
<dbReference type="PANTHER" id="PTHR43757:SF15">
    <property type="entry name" value="PYRUVATE DEHYDROGENASE PHOSPHATASE REGULATORY SUBUNIT, MITOCHONDRIAL-LIKE"/>
    <property type="match status" value="1"/>
</dbReference>
<comment type="similarity">
    <text evidence="1">Belongs to the GcvT family.</text>
</comment>
<evidence type="ECO:0000313" key="3">
    <source>
        <dbReference type="EMBL" id="KAH0816334.1"/>
    </source>
</evidence>
<protein>
    <recommendedName>
        <fullName evidence="2">GCVT N-terminal domain-containing protein</fullName>
    </recommendedName>
</protein>
<dbReference type="GO" id="GO:0005739">
    <property type="term" value="C:mitochondrion"/>
    <property type="evidence" value="ECO:0007669"/>
    <property type="project" value="TreeGrafter"/>
</dbReference>
<reference evidence="3" key="2">
    <citation type="submission" date="2021-08" db="EMBL/GenBank/DDBJ databases">
        <authorList>
            <person name="Eriksson T."/>
        </authorList>
    </citation>
    <scope>NUCLEOTIDE SEQUENCE</scope>
    <source>
        <strain evidence="3">Stoneville</strain>
        <tissue evidence="3">Whole head</tissue>
    </source>
</reference>
<evidence type="ECO:0000259" key="2">
    <source>
        <dbReference type="Pfam" id="PF01571"/>
    </source>
</evidence>
<dbReference type="EMBL" id="JABDTM020021709">
    <property type="protein sequence ID" value="KAH0816334.1"/>
    <property type="molecule type" value="Genomic_DNA"/>
</dbReference>
<dbReference type="InterPro" id="IPR029043">
    <property type="entry name" value="GcvT/YgfZ_C"/>
</dbReference>
<accession>A0A8J6HKI2</accession>
<dbReference type="InterPro" id="IPR006222">
    <property type="entry name" value="GCVT_N"/>
</dbReference>
<reference evidence="3" key="1">
    <citation type="journal article" date="2020" name="J Insects Food Feed">
        <title>The yellow mealworm (Tenebrio molitor) genome: a resource for the emerging insects as food and feed industry.</title>
        <authorList>
            <person name="Eriksson T."/>
            <person name="Andere A."/>
            <person name="Kelstrup H."/>
            <person name="Emery V."/>
            <person name="Picard C."/>
        </authorList>
    </citation>
    <scope>NUCLEOTIDE SEQUENCE</scope>
    <source>
        <strain evidence="3">Stoneville</strain>
        <tissue evidence="3">Whole head</tissue>
    </source>
</reference>
<dbReference type="InterPro" id="IPR027266">
    <property type="entry name" value="TrmE/GcvT-like"/>
</dbReference>
<sequence>MDIFTSEKIKEDCWQVALNQLPNQLLKMVGYQYIKIAASSKERYLPEDWDHFHILLEQLLHRVPHLGSAILDRLCNGPEAFSPDCKWIVGEAPEIRNYLIAAGMKTVGISAAGGVGKLTAEIIVNGETSFDMYELEKFRECIMVFVIHFMNFKLVAIYECHRFIQNYEKLERYLGKLWDMKDLLESDSQDWFTPNRMAYTNTFGKPPWFDHVAAEYAACRESVGISDYSSFTKIDLWSKGNEVVESLQYLCSNDVDVPIGSIIHTGMQNKYGGYENDCSLARLSENHYMMIAPTIQQTRCKVWLQKHLPPTVTLSDVTSMFTALAIMGPFTRTLLSELTDTDLSPKNFPFFTFKMLDVGLANGIRTMNLTHTGELGYVLYIPNEFALHVYSSLIQAGEKYGIKHAGYYATRALRVEKFYAFWGQDLDTRTTPLECGRVWRVKFDKKVDFIGRDALLTQREEGVKRMYIQLILNDHCHETDLWPWGGEPIYRNGKYVGMCTTTGYGFTFKKQVKS</sequence>
<dbReference type="Gene3D" id="3.30.1360.120">
    <property type="entry name" value="Probable tRNA modification gtpase trme, domain 1"/>
    <property type="match status" value="1"/>
</dbReference>
<dbReference type="Gene3D" id="2.40.30.110">
    <property type="entry name" value="Aminomethyltransferase beta-barrel domains"/>
    <property type="match status" value="1"/>
</dbReference>
<dbReference type="InterPro" id="IPR028896">
    <property type="entry name" value="GcvT/YgfZ/DmdA"/>
</dbReference>
<organism evidence="3 4">
    <name type="scientific">Tenebrio molitor</name>
    <name type="common">Yellow mealworm beetle</name>
    <dbReference type="NCBI Taxonomy" id="7067"/>
    <lineage>
        <taxon>Eukaryota</taxon>
        <taxon>Metazoa</taxon>
        <taxon>Ecdysozoa</taxon>
        <taxon>Arthropoda</taxon>
        <taxon>Hexapoda</taxon>
        <taxon>Insecta</taxon>
        <taxon>Pterygota</taxon>
        <taxon>Neoptera</taxon>
        <taxon>Endopterygota</taxon>
        <taxon>Coleoptera</taxon>
        <taxon>Polyphaga</taxon>
        <taxon>Cucujiformia</taxon>
        <taxon>Tenebrionidae</taxon>
        <taxon>Tenebrio</taxon>
    </lineage>
</organism>
<feature type="domain" description="GCVT N-terminal" evidence="2">
    <location>
        <begin position="195"/>
        <end position="445"/>
    </location>
</feature>
<name>A0A8J6HKI2_TENMO</name>
<dbReference type="AlphaFoldDB" id="A0A8J6HKI2"/>
<dbReference type="Gene3D" id="3.30.70.1400">
    <property type="entry name" value="Aminomethyltransferase beta-barrel domains"/>
    <property type="match status" value="1"/>
</dbReference>
<dbReference type="Gene3D" id="3.50.50.60">
    <property type="entry name" value="FAD/NAD(P)-binding domain"/>
    <property type="match status" value="1"/>
</dbReference>
<evidence type="ECO:0000256" key="1">
    <source>
        <dbReference type="ARBA" id="ARBA00008609"/>
    </source>
</evidence>
<dbReference type="SUPFAM" id="SSF103025">
    <property type="entry name" value="Folate-binding domain"/>
    <property type="match status" value="1"/>
</dbReference>
<dbReference type="SUPFAM" id="SSF101790">
    <property type="entry name" value="Aminomethyltransferase beta-barrel domain"/>
    <property type="match status" value="1"/>
</dbReference>
<dbReference type="PANTHER" id="PTHR43757">
    <property type="entry name" value="AMINOMETHYLTRANSFERASE"/>
    <property type="match status" value="1"/>
</dbReference>
<dbReference type="Gene3D" id="3.30.9.10">
    <property type="entry name" value="D-Amino Acid Oxidase, subunit A, domain 2"/>
    <property type="match status" value="1"/>
</dbReference>
<dbReference type="InterPro" id="IPR036188">
    <property type="entry name" value="FAD/NAD-bd_sf"/>
</dbReference>
<dbReference type="Proteomes" id="UP000719412">
    <property type="component" value="Unassembled WGS sequence"/>
</dbReference>
<evidence type="ECO:0000313" key="4">
    <source>
        <dbReference type="Proteomes" id="UP000719412"/>
    </source>
</evidence>
<dbReference type="Pfam" id="PF01571">
    <property type="entry name" value="GCV_T"/>
    <property type="match status" value="1"/>
</dbReference>
<dbReference type="FunFam" id="3.30.70.1400:FF:000003">
    <property type="entry name" value="Pyruvate dehydrogenase phosphatase regulatory subunit"/>
    <property type="match status" value="1"/>
</dbReference>